<name>Q5AYE5_EMENI</name>
<evidence type="ECO:0000313" key="6">
    <source>
        <dbReference type="EMBL" id="CBF71245.1"/>
    </source>
</evidence>
<dbReference type="RefSeq" id="XP_664289.1">
    <property type="nucleotide sequence ID" value="XM_659197.2"/>
</dbReference>
<evidence type="ECO:0000259" key="4">
    <source>
        <dbReference type="Pfam" id="PF20842"/>
    </source>
</evidence>
<dbReference type="STRING" id="227321.Q5AYE5"/>
<organism evidence="6 7">
    <name type="scientific">Emericella nidulans (strain FGSC A4 / ATCC 38163 / CBS 112.46 / NRRL 194 / M139)</name>
    <name type="common">Aspergillus nidulans</name>
    <dbReference type="NCBI Taxonomy" id="227321"/>
    <lineage>
        <taxon>Eukaryota</taxon>
        <taxon>Fungi</taxon>
        <taxon>Dikarya</taxon>
        <taxon>Ascomycota</taxon>
        <taxon>Pezizomycotina</taxon>
        <taxon>Eurotiomycetes</taxon>
        <taxon>Eurotiomycetidae</taxon>
        <taxon>Eurotiales</taxon>
        <taxon>Aspergillaceae</taxon>
        <taxon>Aspergillus</taxon>
        <taxon>Aspergillus subgen. Nidulantes</taxon>
    </lineage>
</organism>
<feature type="domain" description="Rax2-like second" evidence="4">
    <location>
        <begin position="228"/>
        <end position="377"/>
    </location>
</feature>
<dbReference type="InterPro" id="IPR015915">
    <property type="entry name" value="Kelch-typ_b-propeller"/>
</dbReference>
<protein>
    <submittedName>
        <fullName evidence="6">Cellular morphogenesis protein (Rax2), putative (AFU_orthologue AFUA_7G05340)</fullName>
    </submittedName>
</protein>
<keyword evidence="2" id="KW-0732">Signal</keyword>
<dbReference type="Pfam" id="PF20842">
    <property type="entry name" value="Rax2_2"/>
    <property type="match status" value="1"/>
</dbReference>
<evidence type="ECO:0000256" key="2">
    <source>
        <dbReference type="SAM" id="SignalP"/>
    </source>
</evidence>
<dbReference type="eggNOG" id="ENOG502QQZD">
    <property type="taxonomic scope" value="Eukaryota"/>
</dbReference>
<dbReference type="SUPFAM" id="SSF69322">
    <property type="entry name" value="Tricorn protease domain 2"/>
    <property type="match status" value="1"/>
</dbReference>
<dbReference type="Pfam" id="PF12768">
    <property type="entry name" value="Rax2"/>
    <property type="match status" value="1"/>
</dbReference>
<evidence type="ECO:0000259" key="5">
    <source>
        <dbReference type="Pfam" id="PF20843"/>
    </source>
</evidence>
<dbReference type="InterPro" id="IPR048266">
    <property type="entry name" value="Rax2-like_second"/>
</dbReference>
<dbReference type="OrthoDB" id="2503993at2759"/>
<proteinExistence type="predicted"/>
<feature type="domain" description="Rax2-like third" evidence="5">
    <location>
        <begin position="388"/>
        <end position="544"/>
    </location>
</feature>
<feature type="domain" description="Rax2-like C-terminal" evidence="3">
    <location>
        <begin position="885"/>
        <end position="1134"/>
    </location>
</feature>
<dbReference type="PANTHER" id="PTHR31778">
    <property type="entry name" value="BUD SITE SELECTION PROTEIN RAX2"/>
    <property type="match status" value="1"/>
</dbReference>
<dbReference type="Pfam" id="PF20843">
    <property type="entry name" value="Rax2_3"/>
    <property type="match status" value="1"/>
</dbReference>
<dbReference type="KEGG" id="ani:ANIA_06685"/>
<keyword evidence="7" id="KW-1185">Reference proteome</keyword>
<reference evidence="7" key="1">
    <citation type="journal article" date="2005" name="Nature">
        <title>Sequencing of Aspergillus nidulans and comparative analysis with A. fumigatus and A. oryzae.</title>
        <authorList>
            <person name="Galagan J.E."/>
            <person name="Calvo S.E."/>
            <person name="Cuomo C."/>
            <person name="Ma L.J."/>
            <person name="Wortman J.R."/>
            <person name="Batzoglou S."/>
            <person name="Lee S.I."/>
            <person name="Basturkmen M."/>
            <person name="Spevak C.C."/>
            <person name="Clutterbuck J."/>
            <person name="Kapitonov V."/>
            <person name="Jurka J."/>
            <person name="Scazzocchio C."/>
            <person name="Farman M."/>
            <person name="Butler J."/>
            <person name="Purcell S."/>
            <person name="Harris S."/>
            <person name="Braus G.H."/>
            <person name="Draht O."/>
            <person name="Busch S."/>
            <person name="D'Enfert C."/>
            <person name="Bouchier C."/>
            <person name="Goldman G.H."/>
            <person name="Bell-Pedersen D."/>
            <person name="Griffiths-Jones S."/>
            <person name="Doonan J.H."/>
            <person name="Yu J."/>
            <person name="Vienken K."/>
            <person name="Pain A."/>
            <person name="Freitag M."/>
            <person name="Selker E.U."/>
            <person name="Archer D.B."/>
            <person name="Penalva M.A."/>
            <person name="Oakley B.R."/>
            <person name="Momany M."/>
            <person name="Tanaka T."/>
            <person name="Kumagai T."/>
            <person name="Asai K."/>
            <person name="Machida M."/>
            <person name="Nierman W.C."/>
            <person name="Denning D.W."/>
            <person name="Caddick M."/>
            <person name="Hynes M."/>
            <person name="Paoletti M."/>
            <person name="Fischer R."/>
            <person name="Miller B."/>
            <person name="Dyer P."/>
            <person name="Sachs M.S."/>
            <person name="Osmani S.A."/>
            <person name="Birren B.W."/>
        </authorList>
    </citation>
    <scope>NUCLEOTIDE SEQUENCE [LARGE SCALE GENOMIC DNA]</scope>
    <source>
        <strain evidence="7">FGSC A4 / ATCC 38163 / CBS 112.46 / NRRL 194 / M139</strain>
    </source>
</reference>
<dbReference type="EMBL" id="BN001301">
    <property type="protein sequence ID" value="CBF71245.1"/>
    <property type="molecule type" value="Genomic_DNA"/>
</dbReference>
<dbReference type="InterPro" id="IPR048265">
    <property type="entry name" value="Rax2-like_third"/>
</dbReference>
<evidence type="ECO:0000259" key="3">
    <source>
        <dbReference type="Pfam" id="PF12768"/>
    </source>
</evidence>
<dbReference type="Gene3D" id="2.120.10.80">
    <property type="entry name" value="Kelch-type beta propeller"/>
    <property type="match status" value="1"/>
</dbReference>
<feature type="signal peptide" evidence="2">
    <location>
        <begin position="1"/>
        <end position="31"/>
    </location>
</feature>
<keyword evidence="1" id="KW-0812">Transmembrane</keyword>
<dbReference type="VEuPathDB" id="FungiDB:AN6685"/>
<feature type="transmembrane region" description="Helical" evidence="1">
    <location>
        <begin position="1144"/>
        <end position="1167"/>
    </location>
</feature>
<keyword evidence="1" id="KW-1133">Transmembrane helix</keyword>
<dbReference type="PANTHER" id="PTHR31778:SF2">
    <property type="entry name" value="BUD SITE SELECTION PROTEIN RAX2"/>
    <property type="match status" value="1"/>
</dbReference>
<keyword evidence="1" id="KW-0472">Membrane</keyword>
<dbReference type="InParanoid" id="Q5AYE5"/>
<gene>
    <name evidence="6" type="ORF">ANIA_06685</name>
</gene>
<reference evidence="7" key="2">
    <citation type="journal article" date="2009" name="Fungal Genet. Biol.">
        <title>The 2008 update of the Aspergillus nidulans genome annotation: a community effort.</title>
        <authorList>
            <person name="Wortman J.R."/>
            <person name="Gilsenan J.M."/>
            <person name="Joardar V."/>
            <person name="Deegan J."/>
            <person name="Clutterbuck J."/>
            <person name="Andersen M.R."/>
            <person name="Archer D."/>
            <person name="Bencina M."/>
            <person name="Braus G."/>
            <person name="Coutinho P."/>
            <person name="von Dohren H."/>
            <person name="Doonan J."/>
            <person name="Driessen A.J."/>
            <person name="Durek P."/>
            <person name="Espeso E."/>
            <person name="Fekete E."/>
            <person name="Flipphi M."/>
            <person name="Estrada C.G."/>
            <person name="Geysens S."/>
            <person name="Goldman G."/>
            <person name="de Groot P.W."/>
            <person name="Hansen K."/>
            <person name="Harris S.D."/>
            <person name="Heinekamp T."/>
            <person name="Helmstaedt K."/>
            <person name="Henrissat B."/>
            <person name="Hofmann G."/>
            <person name="Homan T."/>
            <person name="Horio T."/>
            <person name="Horiuchi H."/>
            <person name="James S."/>
            <person name="Jones M."/>
            <person name="Karaffa L."/>
            <person name="Karanyi Z."/>
            <person name="Kato M."/>
            <person name="Keller N."/>
            <person name="Kelly D.E."/>
            <person name="Kiel J.A."/>
            <person name="Kim J.M."/>
            <person name="van der Klei I.J."/>
            <person name="Klis F.M."/>
            <person name="Kovalchuk A."/>
            <person name="Krasevec N."/>
            <person name="Kubicek C.P."/>
            <person name="Liu B."/>
            <person name="Maccabe A."/>
            <person name="Meyer V."/>
            <person name="Mirabito P."/>
            <person name="Miskei M."/>
            <person name="Mos M."/>
            <person name="Mullins J."/>
            <person name="Nelson D.R."/>
            <person name="Nielsen J."/>
            <person name="Oakley B.R."/>
            <person name="Osmani S.A."/>
            <person name="Pakula T."/>
            <person name="Paszewski A."/>
            <person name="Paulsen I."/>
            <person name="Pilsyk S."/>
            <person name="Pocsi I."/>
            <person name="Punt P.J."/>
            <person name="Ram A.F."/>
            <person name="Ren Q."/>
            <person name="Robellet X."/>
            <person name="Robson G."/>
            <person name="Seiboth B."/>
            <person name="van Solingen P."/>
            <person name="Specht T."/>
            <person name="Sun J."/>
            <person name="Taheri-Talesh N."/>
            <person name="Takeshita N."/>
            <person name="Ussery D."/>
            <person name="vanKuyk P.A."/>
            <person name="Visser H."/>
            <person name="van de Vondervoort P.J."/>
            <person name="de Vries R.P."/>
            <person name="Walton J."/>
            <person name="Xiang X."/>
            <person name="Xiong Y."/>
            <person name="Zeng A.P."/>
            <person name="Brandt B.W."/>
            <person name="Cornell M.J."/>
            <person name="van den Hondel C.A."/>
            <person name="Visser J."/>
            <person name="Oliver S.G."/>
            <person name="Turner G."/>
        </authorList>
    </citation>
    <scope>GENOME REANNOTATION</scope>
    <source>
        <strain evidence="7">FGSC A4 / ATCC 38163 / CBS 112.46 / NRRL 194 / M139</strain>
    </source>
</reference>
<accession>Q5AYE5</accession>
<dbReference type="HOGENOM" id="CLU_005863_0_0_1"/>
<evidence type="ECO:0000256" key="1">
    <source>
        <dbReference type="SAM" id="Phobius"/>
    </source>
</evidence>
<accession>C8V1M0</accession>
<dbReference type="OMA" id="NMYTPGC"/>
<dbReference type="Proteomes" id="UP000000560">
    <property type="component" value="Chromosome I"/>
</dbReference>
<sequence>MRLPSLFGPATAGSSAFLQLWLLSQLSGASALSFQPVSRPELDLSRLGHVALTGEFDAVTFYSYAEQKNAKAGDDDSQSILAPLPNGILTTLSTSDADIRAMCAFSKQDGSHSGIYVGGNFTSLGGEKANGVALYDPISNKVTTLPGLSGSVSALLCDQETNTVYVGGSFKQGNTSNAAAWVVGEGWKDLSFGGLNGPVSSIVKNDDAHIVFGGSFDGIGNSTSSSKKIEQVINLSNATITSDTTSTRSGFTDPRNIICQTSGAGGAGQTWLLADYALGYWRADMRYNFSPTKLRVYNTHYEGRGTKSFLFRRLPDNGIMNLTYTDPSTGDDVNCDQYCSLSDDPDEEYRDFRFVNQVGMTGFMFEIRDYYGTGAGLNGIEVFTNDVFTYAINDFNEPTCGNSSDISTSTRTGSWTLTDGNDSPSDYLTAHVSDSDAASTSVVFEPNIQRSGNYSILVYTPGCVQDGTCGSRGIVNVTATVRADSEELIEKQIYQTNNYEKYDTIYTGPVDVSDDSFRPRVTLSPVAGQGDLTVVASRVRFELISASNDTSGELNGLFEYDPTSKNATANLLGSTINSSGTQLDSDASVLSLVTHRGVIYAGGNFSSSDINNLFSLEQDANATALPQGGLNSEVTTMSVLNDKLYVGGNFTGTSEGATDSLSYVASYSIDSKSWSALGGGVNGHVKRVFALPLNVSTVINETIVAVSGDFDELLPFDEYPAVAVSGFAVWVPSRNNWLQNLNVSQTQFAGHLSSFASFNGTTILGGSLSSGGLAAGGAVALLQEDGLQLGPLLNSTQLTGEIITGIYDTDSSRNLTILGGHFNLSTGGQEVRNLAFIDGGTGSISGLGTEVENNSTFMAFAITSNVLYAGGRVTGTVGKNEIDGLVLYDLQNGTIAQEQPSKFNGDNVSVNAIAPRPNSKEIYVGGYFQAAGALTCPGVCYYDTESQQWNRPGVGLEGSVLALKWGNANTLIAVGNLTVAGNETAVASYSAKEQIWEVFDGASSSSIPGTVTAFSPANGDASRFWLAGQSSNGSNFIVNYDGSSFQLAQEIFDDGTIIRGLDVIPLASDHDDSDLLNNDLALMITGQIAVPEFGTASAALFNGTTLIPFVISSKSDGQPGRMSRMFYENNNPYARGSGHHSNGIVVLVAFCCALGCVFLIVIAGVIFNKIQRRRQGYMAAPQSTGTDRPTSMRRLPPEYLFNSLKQPNPGAPSI</sequence>
<feature type="chain" id="PRO_5010255827" evidence="2">
    <location>
        <begin position="32"/>
        <end position="1214"/>
    </location>
</feature>
<dbReference type="GO" id="GO:1902929">
    <property type="term" value="C:plasma membrane of growing cell tip"/>
    <property type="evidence" value="ECO:0000318"/>
    <property type="project" value="GO_Central"/>
</dbReference>
<dbReference type="AlphaFoldDB" id="Q5AYE5"/>
<evidence type="ECO:0000313" key="7">
    <source>
        <dbReference type="Proteomes" id="UP000000560"/>
    </source>
</evidence>
<dbReference type="FunCoup" id="Q5AYE5">
    <property type="interactions" value="74"/>
</dbReference>
<dbReference type="InterPro" id="IPR024982">
    <property type="entry name" value="Rax2-like_C"/>
</dbReference>
<dbReference type="GeneID" id="2870472"/>